<dbReference type="HOGENOM" id="CLU_014327_0_0_1"/>
<evidence type="ECO:0000313" key="10">
    <source>
        <dbReference type="EMBL" id="EFX69900.1"/>
    </source>
</evidence>
<dbReference type="OMA" id="PEDWNAI"/>
<protein>
    <recommendedName>
        <fullName evidence="6">Pyridoxal-dependent decarboxylase domain-containing protein 1</fullName>
    </recommendedName>
</protein>
<dbReference type="InterPro" id="IPR015424">
    <property type="entry name" value="PyrdxlP-dep_Trfase"/>
</dbReference>
<dbReference type="Pfam" id="PF22930">
    <property type="entry name" value="PDXDC1-like_cen"/>
    <property type="match status" value="1"/>
</dbReference>
<keyword evidence="4" id="KW-0663">Pyridoxal phosphate</keyword>
<gene>
    <name evidence="10" type="ORF">DAPPUDRAFT_300638</name>
</gene>
<dbReference type="PANTHER" id="PTHR42735">
    <property type="match status" value="1"/>
</dbReference>
<comment type="similarity">
    <text evidence="2">Belongs to the group II decarboxylase family.</text>
</comment>
<dbReference type="FunCoup" id="E9HEA8">
    <property type="interactions" value="1784"/>
</dbReference>
<dbReference type="InterPro" id="IPR050477">
    <property type="entry name" value="GrpII_AminoAcid_Decarb"/>
</dbReference>
<dbReference type="SUPFAM" id="SSF53383">
    <property type="entry name" value="PLP-dependent transferases"/>
    <property type="match status" value="1"/>
</dbReference>
<evidence type="ECO:0000256" key="6">
    <source>
        <dbReference type="ARBA" id="ARBA00047190"/>
    </source>
</evidence>
<evidence type="ECO:0000256" key="1">
    <source>
        <dbReference type="ARBA" id="ARBA00001933"/>
    </source>
</evidence>
<dbReference type="PANTHER" id="PTHR42735:SF1">
    <property type="entry name" value="PYRIDOXAL-DEPENDENT DECARBOXYLASE DOMAIN-CONTAINING PROTEIN 1-RELATED"/>
    <property type="match status" value="1"/>
</dbReference>
<comment type="cofactor">
    <cofactor evidence="1">
        <name>pyridoxal 5'-phosphate</name>
        <dbReference type="ChEBI" id="CHEBI:597326"/>
    </cofactor>
</comment>
<keyword evidence="11" id="KW-1185">Reference proteome</keyword>
<proteinExistence type="inferred from homology"/>
<evidence type="ECO:0000256" key="7">
    <source>
        <dbReference type="SAM" id="MobiDB-lite"/>
    </source>
</evidence>
<organism evidence="10 11">
    <name type="scientific">Daphnia pulex</name>
    <name type="common">Water flea</name>
    <dbReference type="NCBI Taxonomy" id="6669"/>
    <lineage>
        <taxon>Eukaryota</taxon>
        <taxon>Metazoa</taxon>
        <taxon>Ecdysozoa</taxon>
        <taxon>Arthropoda</taxon>
        <taxon>Crustacea</taxon>
        <taxon>Branchiopoda</taxon>
        <taxon>Diplostraca</taxon>
        <taxon>Cladocera</taxon>
        <taxon>Anomopoda</taxon>
        <taxon>Daphniidae</taxon>
        <taxon>Daphnia</taxon>
    </lineage>
</organism>
<evidence type="ECO:0000256" key="3">
    <source>
        <dbReference type="ARBA" id="ARBA00022793"/>
    </source>
</evidence>
<evidence type="ECO:0000313" key="11">
    <source>
        <dbReference type="Proteomes" id="UP000000305"/>
    </source>
</evidence>
<dbReference type="InterPro" id="IPR015421">
    <property type="entry name" value="PyrdxlP-dep_Trfase_major"/>
</dbReference>
<dbReference type="PhylomeDB" id="E9HEA8"/>
<feature type="region of interest" description="Disordered" evidence="7">
    <location>
        <begin position="750"/>
        <end position="775"/>
    </location>
</feature>
<evidence type="ECO:0000259" key="9">
    <source>
        <dbReference type="Pfam" id="PF22937"/>
    </source>
</evidence>
<dbReference type="KEGG" id="dpx:DAPPUDRAFT_300638"/>
<dbReference type="STRING" id="6669.E9HEA8"/>
<dbReference type="OrthoDB" id="2161780at2759"/>
<feature type="region of interest" description="Disordered" evidence="7">
    <location>
        <begin position="381"/>
        <end position="429"/>
    </location>
</feature>
<feature type="domain" description="PDXDC1-like third" evidence="9">
    <location>
        <begin position="554"/>
        <end position="651"/>
    </location>
</feature>
<feature type="compositionally biased region" description="Polar residues" evidence="7">
    <location>
        <begin position="415"/>
        <end position="427"/>
    </location>
</feature>
<dbReference type="Proteomes" id="UP000000305">
    <property type="component" value="Unassembled WGS sequence"/>
</dbReference>
<dbReference type="Pfam" id="PF22937">
    <property type="entry name" value="PDXDC1-like_cen2"/>
    <property type="match status" value="1"/>
</dbReference>
<dbReference type="GO" id="GO:0016831">
    <property type="term" value="F:carboxy-lyase activity"/>
    <property type="evidence" value="ECO:0007669"/>
    <property type="project" value="UniProtKB-KW"/>
</dbReference>
<keyword evidence="5" id="KW-0456">Lyase</keyword>
<evidence type="ECO:0000259" key="8">
    <source>
        <dbReference type="Pfam" id="PF22930"/>
    </source>
</evidence>
<dbReference type="eggNOG" id="KOG0630">
    <property type="taxonomic scope" value="Eukaryota"/>
</dbReference>
<evidence type="ECO:0000256" key="4">
    <source>
        <dbReference type="ARBA" id="ARBA00022898"/>
    </source>
</evidence>
<name>E9HEA8_DAPPU</name>
<dbReference type="Gene3D" id="3.40.640.10">
    <property type="entry name" value="Type I PLP-dependent aspartate aminotransferase-like (Major domain)"/>
    <property type="match status" value="1"/>
</dbReference>
<dbReference type="AlphaFoldDB" id="E9HEA8"/>
<sequence>MDMEEIFDSSVELLDTGEKEDVDKIKEPTLEPVLESEDIDTPSTLLKKDNEVLTKFRAIIAEYLQDEKILDGLDGLTKGVLGSYSLAGYLDFAVPSGKEIIVTKLLQHCCFQLLDLLRVSDGICYAHEEATAAIMPLIQMQLLNLYPKYSTQGYEALYSCPPTIYISPLCIPSLGSVICKKLGFPTSSVKVMKMHGADHLTKMEKSLLEDFAAKRVPLMIIASCGSHHSGQVDNLVAISHLAQRFNAWLHLEGHLINHLSLHDQPKKNLQIADSLHLDLKQLLGVPSLPFVTMYRHCEIALQRAVYLTPSHCSPFSVVPLWFALQSLDSSTISNRFRTAVELSKLLINHLITIPNILIMSHIPKSIKMQVSVESKEVLTDDLGNAPATGTANSNDDDEGVEATKTETVEELSDLPENSDTSSESDTMNIHDDEELAGREKTKPAALMDCVVPVVVFQYRPSSKEIGECPGNLLDDLNLWLVQVLERACEEIHMDIIDVDESGYALRFSPYDCKSFPSIETLAKFLESLDQQLEILNATVEHKKTLNKIIEVSGGELQLVELPGWAGLGGVRYLPAAWRSDNMEQLPDQGKEEINRINRELVAKLKETDSAFSLGEGRDGLSCVRFGMVVAITDVEALANLVRQTGLDLEASTLALETMAVMIRKGIEEAQAELQRETEEKLWQEGLLRHIPVVGSLVNYFSPPQKTSVKGRCLNLQNGRIEKSEVTIHSLVKEEASVVVEQASEVVEEASEALSSNQETPFVESEETNIAHAPDE</sequence>
<dbReference type="InterPro" id="IPR055103">
    <property type="entry name" value="PDXDC1-like_2nd"/>
</dbReference>
<reference evidence="10 11" key="1">
    <citation type="journal article" date="2011" name="Science">
        <title>The ecoresponsive genome of Daphnia pulex.</title>
        <authorList>
            <person name="Colbourne J.K."/>
            <person name="Pfrender M.E."/>
            <person name="Gilbert D."/>
            <person name="Thomas W.K."/>
            <person name="Tucker A."/>
            <person name="Oakley T.H."/>
            <person name="Tokishita S."/>
            <person name="Aerts A."/>
            <person name="Arnold G.J."/>
            <person name="Basu M.K."/>
            <person name="Bauer D.J."/>
            <person name="Caceres C.E."/>
            <person name="Carmel L."/>
            <person name="Casola C."/>
            <person name="Choi J.H."/>
            <person name="Detter J.C."/>
            <person name="Dong Q."/>
            <person name="Dusheyko S."/>
            <person name="Eads B.D."/>
            <person name="Frohlich T."/>
            <person name="Geiler-Samerotte K.A."/>
            <person name="Gerlach D."/>
            <person name="Hatcher P."/>
            <person name="Jogdeo S."/>
            <person name="Krijgsveld J."/>
            <person name="Kriventseva E.V."/>
            <person name="Kultz D."/>
            <person name="Laforsch C."/>
            <person name="Lindquist E."/>
            <person name="Lopez J."/>
            <person name="Manak J.R."/>
            <person name="Muller J."/>
            <person name="Pangilinan J."/>
            <person name="Patwardhan R.P."/>
            <person name="Pitluck S."/>
            <person name="Pritham E.J."/>
            <person name="Rechtsteiner A."/>
            <person name="Rho M."/>
            <person name="Rogozin I.B."/>
            <person name="Sakarya O."/>
            <person name="Salamov A."/>
            <person name="Schaack S."/>
            <person name="Shapiro H."/>
            <person name="Shiga Y."/>
            <person name="Skalitzky C."/>
            <person name="Smith Z."/>
            <person name="Souvorov A."/>
            <person name="Sung W."/>
            <person name="Tang Z."/>
            <person name="Tsuchiya D."/>
            <person name="Tu H."/>
            <person name="Vos H."/>
            <person name="Wang M."/>
            <person name="Wolf Y.I."/>
            <person name="Yamagata H."/>
            <person name="Yamada T."/>
            <person name="Ye Y."/>
            <person name="Shaw J.R."/>
            <person name="Andrews J."/>
            <person name="Crease T.J."/>
            <person name="Tang H."/>
            <person name="Lucas S.M."/>
            <person name="Robertson H.M."/>
            <person name="Bork P."/>
            <person name="Koonin E.V."/>
            <person name="Zdobnov E.M."/>
            <person name="Grigoriev I.V."/>
            <person name="Lynch M."/>
            <person name="Boore J.L."/>
        </authorList>
    </citation>
    <scope>NUCLEOTIDE SEQUENCE [LARGE SCALE GENOMIC DNA]</scope>
</reference>
<dbReference type="InParanoid" id="E9HEA8"/>
<feature type="domain" description="PDXDC1/PDXD2 second" evidence="8">
    <location>
        <begin position="472"/>
        <end position="539"/>
    </location>
</feature>
<dbReference type="EMBL" id="GL732628">
    <property type="protein sequence ID" value="EFX69900.1"/>
    <property type="molecule type" value="Genomic_DNA"/>
</dbReference>
<dbReference type="InterPro" id="IPR055102">
    <property type="entry name" value="PDXDC1-like_3rd"/>
</dbReference>
<evidence type="ECO:0000256" key="2">
    <source>
        <dbReference type="ARBA" id="ARBA00009533"/>
    </source>
</evidence>
<keyword evidence="3" id="KW-0210">Decarboxylase</keyword>
<accession>E9HEA8</accession>
<evidence type="ECO:0000256" key="5">
    <source>
        <dbReference type="ARBA" id="ARBA00023239"/>
    </source>
</evidence>